<dbReference type="GO" id="GO:0005829">
    <property type="term" value="C:cytosol"/>
    <property type="evidence" value="ECO:0007669"/>
    <property type="project" value="TreeGrafter"/>
</dbReference>
<dbReference type="GO" id="GO:0016301">
    <property type="term" value="F:kinase activity"/>
    <property type="evidence" value="ECO:0007669"/>
    <property type="project" value="UniProtKB-KW"/>
</dbReference>
<proteinExistence type="predicted"/>
<dbReference type="InterPro" id="IPR011611">
    <property type="entry name" value="PfkB_dom"/>
</dbReference>
<dbReference type="PANTHER" id="PTHR10584:SF166">
    <property type="entry name" value="RIBOKINASE"/>
    <property type="match status" value="1"/>
</dbReference>
<dbReference type="PANTHER" id="PTHR10584">
    <property type="entry name" value="SUGAR KINASE"/>
    <property type="match status" value="1"/>
</dbReference>
<dbReference type="SUPFAM" id="SSF53613">
    <property type="entry name" value="Ribokinase-like"/>
    <property type="match status" value="1"/>
</dbReference>
<dbReference type="Proteomes" id="UP000321046">
    <property type="component" value="Unassembled WGS sequence"/>
</dbReference>
<keyword evidence="2 4" id="KW-0418">Kinase</keyword>
<dbReference type="InterPro" id="IPR029056">
    <property type="entry name" value="Ribokinase-like"/>
</dbReference>
<comment type="caution">
    <text evidence="4">The sequence shown here is derived from an EMBL/GenBank/DDBJ whole genome shotgun (WGS) entry which is preliminary data.</text>
</comment>
<evidence type="ECO:0000256" key="1">
    <source>
        <dbReference type="ARBA" id="ARBA00022679"/>
    </source>
</evidence>
<dbReference type="InterPro" id="IPR002173">
    <property type="entry name" value="Carboh/pur_kinase_PfkB_CS"/>
</dbReference>
<dbReference type="PROSITE" id="PS00584">
    <property type="entry name" value="PFKB_KINASES_2"/>
    <property type="match status" value="1"/>
</dbReference>
<evidence type="ECO:0000313" key="5">
    <source>
        <dbReference type="Proteomes" id="UP000321046"/>
    </source>
</evidence>
<dbReference type="Gene3D" id="3.40.1190.20">
    <property type="match status" value="1"/>
</dbReference>
<dbReference type="AlphaFoldDB" id="A0A5C6XHS2"/>
<gene>
    <name evidence="4" type="ORF">FRC96_01325</name>
</gene>
<dbReference type="EMBL" id="VOSL01000006">
    <property type="protein sequence ID" value="TXD43790.1"/>
    <property type="molecule type" value="Genomic_DNA"/>
</dbReference>
<evidence type="ECO:0000259" key="3">
    <source>
        <dbReference type="Pfam" id="PF00294"/>
    </source>
</evidence>
<organism evidence="4 5">
    <name type="scientific">Lujinxingia vulgaris</name>
    <dbReference type="NCBI Taxonomy" id="2600176"/>
    <lineage>
        <taxon>Bacteria</taxon>
        <taxon>Deltaproteobacteria</taxon>
        <taxon>Bradymonadales</taxon>
        <taxon>Lujinxingiaceae</taxon>
        <taxon>Lujinxingia</taxon>
    </lineage>
</organism>
<reference evidence="4 5" key="1">
    <citation type="submission" date="2019-08" db="EMBL/GenBank/DDBJ databases">
        <title>Bradymonadales sp. TMQ2.</title>
        <authorList>
            <person name="Liang Q."/>
        </authorList>
    </citation>
    <scope>NUCLEOTIDE SEQUENCE [LARGE SCALE GENOMIC DNA]</scope>
    <source>
        <strain evidence="4 5">TMQ2</strain>
    </source>
</reference>
<dbReference type="Pfam" id="PF00294">
    <property type="entry name" value="PfkB"/>
    <property type="match status" value="1"/>
</dbReference>
<feature type="domain" description="Carbohydrate kinase PfkB" evidence="3">
    <location>
        <begin position="40"/>
        <end position="275"/>
    </location>
</feature>
<keyword evidence="1" id="KW-0808">Transferase</keyword>
<evidence type="ECO:0000313" key="4">
    <source>
        <dbReference type="EMBL" id="TXD43790.1"/>
    </source>
</evidence>
<sequence>MSLLVVGSVAFDSVETPFGKAEEAIGGSAMFFSTSASYFTDVQLVAVIGEDFPQEEVDFLCSRQIDCEGLHRVAGKTFRWEGKYGFDLNEAITLDTQLNVFGDFHPKLPETYRDAEIVFLANIDPSLQLEVLEQVKNPRLVVADTMNFWIDGPKRDELDRVLSKVDMLVINEGEARKLGGEANVVKAARAIQARGPKHLVIKRGEYGALLFSGEEIFFAPAYPLESVFDPTGAGDTFAGGLLGYLSSCETIGTKELRQATVVGCVMASFCVEDFSLNALRDLNTKAIEERFALFEELVGFGPLEPLGD</sequence>
<accession>A0A5C6XHS2</accession>
<name>A0A5C6XHS2_9DELT</name>
<protein>
    <submittedName>
        <fullName evidence="4">Sugar kinase</fullName>
    </submittedName>
</protein>
<evidence type="ECO:0000256" key="2">
    <source>
        <dbReference type="ARBA" id="ARBA00022777"/>
    </source>
</evidence>
<dbReference type="OrthoDB" id="9779730at2"/>
<dbReference type="RefSeq" id="WP_146972237.1">
    <property type="nucleotide sequence ID" value="NZ_VOSL01000006.1"/>
</dbReference>